<name>A0A1Y6K4Q1_9CHLR</name>
<protein>
    <submittedName>
        <fullName evidence="1">Uncharacterized protein</fullName>
    </submittedName>
</protein>
<proteinExistence type="predicted"/>
<sequence length="109" mass="11697">MFFQCGIFIVLCKDPSDATVFNSHNLGLTPTAGVDLIKRPVEDAPIGITPFKVVGQYALAGFALGDIHFNRALKCQGSDMVIDIYSRASRCDPGMGLIQRQASPLNPGV</sequence>
<dbReference type="Proteomes" id="UP000195514">
    <property type="component" value="Chromosome I"/>
</dbReference>
<accession>A0A1Y6K4Q1</accession>
<dbReference type="EMBL" id="LT859958">
    <property type="protein sequence ID" value="SMX54675.1"/>
    <property type="molecule type" value="Genomic_DNA"/>
</dbReference>
<gene>
    <name evidence="1" type="ORF">CFX1CAM_1610</name>
</gene>
<dbReference type="KEGG" id="abat:CFX1CAM_1610"/>
<reference evidence="2" key="1">
    <citation type="submission" date="2017-05" db="EMBL/GenBank/DDBJ databases">
        <authorList>
            <person name="Kirkegaard R."/>
            <person name="Mcilroy J S."/>
        </authorList>
    </citation>
    <scope>NUCLEOTIDE SEQUENCE [LARGE SCALE GENOMIC DNA]</scope>
</reference>
<dbReference type="RefSeq" id="WP_157891798.1">
    <property type="nucleotide sequence ID" value="NZ_LT859958.1"/>
</dbReference>
<keyword evidence="2" id="KW-1185">Reference proteome</keyword>
<evidence type="ECO:0000313" key="2">
    <source>
        <dbReference type="Proteomes" id="UP000195514"/>
    </source>
</evidence>
<dbReference type="AlphaFoldDB" id="A0A1Y6K4Q1"/>
<organism evidence="1 2">
    <name type="scientific">Candidatus Brevifilum fermentans</name>
    <dbReference type="NCBI Taxonomy" id="1986204"/>
    <lineage>
        <taxon>Bacteria</taxon>
        <taxon>Bacillati</taxon>
        <taxon>Chloroflexota</taxon>
        <taxon>Anaerolineae</taxon>
        <taxon>Anaerolineales</taxon>
        <taxon>Anaerolineaceae</taxon>
        <taxon>Candidatus Brevifilum</taxon>
    </lineage>
</organism>
<evidence type="ECO:0000313" key="1">
    <source>
        <dbReference type="EMBL" id="SMX54675.1"/>
    </source>
</evidence>